<sequence>MKPTEISLRYRHYLPIPSYLSPINHLLSSMNLMEKWALLWSPSISPEQIFKM</sequence>
<evidence type="ECO:0000313" key="1">
    <source>
        <dbReference type="EMBL" id="KAG5557462.1"/>
    </source>
</evidence>
<accession>A0AAV6KYA2</accession>
<dbReference type="AlphaFoldDB" id="A0AAV6KYA2"/>
<evidence type="ECO:0000313" key="2">
    <source>
        <dbReference type="Proteomes" id="UP000823749"/>
    </source>
</evidence>
<proteinExistence type="predicted"/>
<organism evidence="1 2">
    <name type="scientific">Rhododendron griersonianum</name>
    <dbReference type="NCBI Taxonomy" id="479676"/>
    <lineage>
        <taxon>Eukaryota</taxon>
        <taxon>Viridiplantae</taxon>
        <taxon>Streptophyta</taxon>
        <taxon>Embryophyta</taxon>
        <taxon>Tracheophyta</taxon>
        <taxon>Spermatophyta</taxon>
        <taxon>Magnoliopsida</taxon>
        <taxon>eudicotyledons</taxon>
        <taxon>Gunneridae</taxon>
        <taxon>Pentapetalae</taxon>
        <taxon>asterids</taxon>
        <taxon>Ericales</taxon>
        <taxon>Ericaceae</taxon>
        <taxon>Ericoideae</taxon>
        <taxon>Rhodoreae</taxon>
        <taxon>Rhododendron</taxon>
    </lineage>
</organism>
<reference evidence="1" key="1">
    <citation type="submission" date="2020-08" db="EMBL/GenBank/DDBJ databases">
        <title>Plant Genome Project.</title>
        <authorList>
            <person name="Zhang R.-G."/>
        </authorList>
    </citation>
    <scope>NUCLEOTIDE SEQUENCE</scope>
    <source>
        <strain evidence="1">WSP0</strain>
        <tissue evidence="1">Leaf</tissue>
    </source>
</reference>
<name>A0AAV6KYA2_9ERIC</name>
<comment type="caution">
    <text evidence="1">The sequence shown here is derived from an EMBL/GenBank/DDBJ whole genome shotgun (WGS) entry which is preliminary data.</text>
</comment>
<dbReference type="Proteomes" id="UP000823749">
    <property type="component" value="Chromosome 3"/>
</dbReference>
<protein>
    <submittedName>
        <fullName evidence="1">Uncharacterized protein</fullName>
    </submittedName>
</protein>
<keyword evidence="2" id="KW-1185">Reference proteome</keyword>
<dbReference type="EMBL" id="JACTNZ010000003">
    <property type="protein sequence ID" value="KAG5557462.1"/>
    <property type="molecule type" value="Genomic_DNA"/>
</dbReference>
<gene>
    <name evidence="1" type="ORF">RHGRI_007639</name>
</gene>